<keyword evidence="4" id="KW-1185">Reference proteome</keyword>
<dbReference type="Proteomes" id="UP000215694">
    <property type="component" value="Unassembled WGS sequence"/>
</dbReference>
<evidence type="ECO:0000313" key="3">
    <source>
        <dbReference type="EMBL" id="RDY29753.1"/>
    </source>
</evidence>
<dbReference type="PANTHER" id="PTHR41287:SF1">
    <property type="entry name" value="PROTEIN YMFN"/>
    <property type="match status" value="1"/>
</dbReference>
<dbReference type="InterPro" id="IPR046462">
    <property type="entry name" value="TerL_nuclease"/>
</dbReference>
<gene>
    <name evidence="3" type="ORF">CHL78_000865</name>
</gene>
<dbReference type="RefSeq" id="WP_094368466.1">
    <property type="nucleotide sequence ID" value="NZ_NOJY02000001.1"/>
</dbReference>
<protein>
    <submittedName>
        <fullName evidence="3">Terminase large subunit</fullName>
    </submittedName>
</protein>
<dbReference type="PANTHER" id="PTHR41287">
    <property type="match status" value="1"/>
</dbReference>
<evidence type="ECO:0000259" key="1">
    <source>
        <dbReference type="Pfam" id="PF03354"/>
    </source>
</evidence>
<dbReference type="OrthoDB" id="9760250at2"/>
<feature type="domain" description="Terminase large subunit-like endonuclease" evidence="2">
    <location>
        <begin position="270"/>
        <end position="540"/>
    </location>
</feature>
<evidence type="ECO:0000259" key="2">
    <source>
        <dbReference type="Pfam" id="PF20441"/>
    </source>
</evidence>
<comment type="caution">
    <text evidence="3">The sequence shown here is derived from an EMBL/GenBank/DDBJ whole genome shotgun (WGS) entry which is preliminary data.</text>
</comment>
<accession>A0A371JAL1</accession>
<dbReference type="InterPro" id="IPR005021">
    <property type="entry name" value="Terminase_largesu-like"/>
</dbReference>
<dbReference type="EMBL" id="NOJY02000001">
    <property type="protein sequence ID" value="RDY29753.1"/>
    <property type="molecule type" value="Genomic_DNA"/>
</dbReference>
<reference evidence="3 4" key="1">
    <citation type="journal article" date="2017" name="Genome Announc.">
        <title>Draft Genome Sequence of Romboutsia weinsteinii sp. nov. Strain CCRI-19649(T) Isolated from Surface Water.</title>
        <authorList>
            <person name="Maheux A.F."/>
            <person name="Boudreau D.K."/>
            <person name="Berube E."/>
            <person name="Boissinot M."/>
            <person name="Cantin P."/>
            <person name="Raymond F."/>
            <person name="Corbeil J."/>
            <person name="Omar R.F."/>
            <person name="Bergeron M.G."/>
        </authorList>
    </citation>
    <scope>NUCLEOTIDE SEQUENCE [LARGE SCALE GENOMIC DNA]</scope>
    <source>
        <strain evidence="3 4">CCRI-19649</strain>
    </source>
</reference>
<dbReference type="Pfam" id="PF20441">
    <property type="entry name" value="TerL_nuclease"/>
    <property type="match status" value="1"/>
</dbReference>
<organism evidence="3 4">
    <name type="scientific">Romboutsia weinsteinii</name>
    <dbReference type="NCBI Taxonomy" id="2020949"/>
    <lineage>
        <taxon>Bacteria</taxon>
        <taxon>Bacillati</taxon>
        <taxon>Bacillota</taxon>
        <taxon>Clostridia</taxon>
        <taxon>Peptostreptococcales</taxon>
        <taxon>Peptostreptococcaceae</taxon>
        <taxon>Romboutsia</taxon>
    </lineage>
</organism>
<dbReference type="InterPro" id="IPR046461">
    <property type="entry name" value="TerL_ATPase"/>
</dbReference>
<dbReference type="InterPro" id="IPR027417">
    <property type="entry name" value="P-loop_NTPase"/>
</dbReference>
<evidence type="ECO:0000313" key="4">
    <source>
        <dbReference type="Proteomes" id="UP000215694"/>
    </source>
</evidence>
<dbReference type="Gene3D" id="3.40.50.300">
    <property type="entry name" value="P-loop containing nucleotide triphosphate hydrolases"/>
    <property type="match status" value="1"/>
</dbReference>
<name>A0A371JAL1_9FIRM</name>
<dbReference type="GO" id="GO:0004519">
    <property type="term" value="F:endonuclease activity"/>
    <property type="evidence" value="ECO:0007669"/>
    <property type="project" value="InterPro"/>
</dbReference>
<feature type="domain" description="Terminase large subunit-like ATPase" evidence="1">
    <location>
        <begin position="84"/>
        <end position="241"/>
    </location>
</feature>
<proteinExistence type="predicted"/>
<dbReference type="AlphaFoldDB" id="A0A371JAL1"/>
<dbReference type="Pfam" id="PF03354">
    <property type="entry name" value="TerL_ATPase"/>
    <property type="match status" value="1"/>
</dbReference>
<sequence>MFDNRVYETTAYKYCKRVATGKVPSNKWMILFANKFIKDIERSKDEDFPYFFDVEKAFFIEEFIYQLKYTEGLKVGENIVLASFQSNIVQNAFCWRLKEDKSIYRYREVIVYLPRKQGKSYIISLLGLIGMMLEQNAQVYNGASKLAQAQILVNMAINLVKSNPELAEHFKIYKKYLEFDGSIFNAVSSNAISQDGINPSTIMLDESMVVDRALRDSLTSGFLMRKNYQTFMISTEYDVQHEDNWFVEMLDYGKKVLEGTFEDERILPIMYCLDNPEEIHNQDLWIKACPILEEIPAKPIENEYKKALENPKIMKNLLIKQFNVPQITSEDNSYLIMDKWKALGVDKIDFEGKEVHIGVDLSLTTDISAVSMMYKEDGKYFIKSVGFIPEESLIGRREKFDYKLSASKGELFIREGMIVDYDFIEDYIRNIEKEYKCKIKSINFDPYNAVNMMLSLSNDYDVVEIRQSMTNLSSPTKELRNEVYLGNIVYEKSMLFDWCVSNAITRIDKSENEMLDKSKSKNRIDLLVATVFAFKSAYEVEEKPKFSIDDIFMI</sequence>